<dbReference type="OrthoDB" id="406152at2759"/>
<dbReference type="Proteomes" id="UP000784294">
    <property type="component" value="Unassembled WGS sequence"/>
</dbReference>
<evidence type="ECO:0000256" key="3">
    <source>
        <dbReference type="ARBA" id="ARBA00022692"/>
    </source>
</evidence>
<evidence type="ECO:0000256" key="2">
    <source>
        <dbReference type="ARBA" id="ARBA00009559"/>
    </source>
</evidence>
<dbReference type="EMBL" id="CAAALY010258721">
    <property type="protein sequence ID" value="VEL38709.1"/>
    <property type="molecule type" value="Genomic_DNA"/>
</dbReference>
<evidence type="ECO:0000256" key="7">
    <source>
        <dbReference type="ARBA" id="ARBA00023034"/>
    </source>
</evidence>
<organism evidence="9 10">
    <name type="scientific">Protopolystoma xenopodis</name>
    <dbReference type="NCBI Taxonomy" id="117903"/>
    <lineage>
        <taxon>Eukaryota</taxon>
        <taxon>Metazoa</taxon>
        <taxon>Spiralia</taxon>
        <taxon>Lophotrochozoa</taxon>
        <taxon>Platyhelminthes</taxon>
        <taxon>Monogenea</taxon>
        <taxon>Polyopisthocotylea</taxon>
        <taxon>Polystomatidea</taxon>
        <taxon>Polystomatidae</taxon>
        <taxon>Protopolystoma</taxon>
    </lineage>
</organism>
<keyword evidence="6" id="KW-1133">Transmembrane helix</keyword>
<dbReference type="GO" id="GO:0000139">
    <property type="term" value="C:Golgi membrane"/>
    <property type="evidence" value="ECO:0007669"/>
    <property type="project" value="UniProtKB-SubCell"/>
</dbReference>
<comment type="subcellular location">
    <subcellularLocation>
        <location evidence="1">Golgi apparatus membrane</location>
        <topology evidence="1">Single-pass type II membrane protein</topology>
    </subcellularLocation>
</comment>
<keyword evidence="10" id="KW-1185">Reference proteome</keyword>
<keyword evidence="4" id="KW-0378">Hydrolase</keyword>
<evidence type="ECO:0000256" key="4">
    <source>
        <dbReference type="ARBA" id="ARBA00022801"/>
    </source>
</evidence>
<dbReference type="Pfam" id="PF16317">
    <property type="entry name" value="Glyco_hydro_99"/>
    <property type="match status" value="1"/>
</dbReference>
<evidence type="ECO:0000256" key="5">
    <source>
        <dbReference type="ARBA" id="ARBA00022968"/>
    </source>
</evidence>
<comment type="similarity">
    <text evidence="2">Belongs to the glycosyl hydrolase 99 family.</text>
</comment>
<dbReference type="Gene3D" id="3.20.20.80">
    <property type="entry name" value="Glycosidases"/>
    <property type="match status" value="1"/>
</dbReference>
<evidence type="ECO:0000256" key="6">
    <source>
        <dbReference type="ARBA" id="ARBA00022989"/>
    </source>
</evidence>
<sequence>MRPWNSLFTEQSRMPGDRYRATFRAVLSSSTFSLSDQNVSPLLSPASLSFSFFKEIQIPKAPVYMIDITSFNKWHEESQIDPTQPMYTPEKPPRVYCDYRPFKPEFYFNLRRQFANEYAYNMQAYQQT</sequence>
<name>A0A448XK98_9PLAT</name>
<gene>
    <name evidence="9" type="ORF">PXEA_LOCUS32149</name>
</gene>
<keyword evidence="8" id="KW-0472">Membrane</keyword>
<keyword evidence="7" id="KW-0333">Golgi apparatus</keyword>
<evidence type="ECO:0000256" key="8">
    <source>
        <dbReference type="ARBA" id="ARBA00023136"/>
    </source>
</evidence>
<evidence type="ECO:0000313" key="9">
    <source>
        <dbReference type="EMBL" id="VEL38709.1"/>
    </source>
</evidence>
<comment type="caution">
    <text evidence="9">The sequence shown here is derived from an EMBL/GenBank/DDBJ whole genome shotgun (WGS) entry which is preliminary data.</text>
</comment>
<keyword evidence="3" id="KW-0812">Transmembrane</keyword>
<reference evidence="9" key="1">
    <citation type="submission" date="2018-11" db="EMBL/GenBank/DDBJ databases">
        <authorList>
            <consortium name="Pathogen Informatics"/>
        </authorList>
    </citation>
    <scope>NUCLEOTIDE SEQUENCE</scope>
</reference>
<accession>A0A448XK98</accession>
<proteinExistence type="inferred from homology"/>
<evidence type="ECO:0000256" key="1">
    <source>
        <dbReference type="ARBA" id="ARBA00004323"/>
    </source>
</evidence>
<evidence type="ECO:0000313" key="10">
    <source>
        <dbReference type="Proteomes" id="UP000784294"/>
    </source>
</evidence>
<dbReference type="AlphaFoldDB" id="A0A448XK98"/>
<dbReference type="InterPro" id="IPR026071">
    <property type="entry name" value="Glyco_Hydrolase_99"/>
</dbReference>
<protein>
    <submittedName>
        <fullName evidence="9">Uncharacterized protein</fullName>
    </submittedName>
</protein>
<dbReference type="GO" id="GO:0016798">
    <property type="term" value="F:hydrolase activity, acting on glycosyl bonds"/>
    <property type="evidence" value="ECO:0007669"/>
    <property type="project" value="InterPro"/>
</dbReference>
<keyword evidence="5" id="KW-0735">Signal-anchor</keyword>